<feature type="chain" id="PRO_5046537523" evidence="1">
    <location>
        <begin position="28"/>
        <end position="202"/>
    </location>
</feature>
<dbReference type="Proteomes" id="UP001344906">
    <property type="component" value="Unassembled WGS sequence"/>
</dbReference>
<feature type="signal peptide" evidence="1">
    <location>
        <begin position="1"/>
        <end position="27"/>
    </location>
</feature>
<keyword evidence="3" id="KW-1185">Reference proteome</keyword>
<comment type="caution">
    <text evidence="2">The sequence shown here is derived from an EMBL/GenBank/DDBJ whole genome shotgun (WGS) entry which is preliminary data.</text>
</comment>
<gene>
    <name evidence="2" type="ORF">KDH_69810</name>
</gene>
<evidence type="ECO:0000256" key="1">
    <source>
        <dbReference type="SAM" id="SignalP"/>
    </source>
</evidence>
<accession>A0ABQ6G4H6</accession>
<protein>
    <submittedName>
        <fullName evidence="2">Uncharacterized protein</fullName>
    </submittedName>
</protein>
<dbReference type="EMBL" id="BSRI01000002">
    <property type="protein sequence ID" value="GLV60159.1"/>
    <property type="molecule type" value="Genomic_DNA"/>
</dbReference>
<proteinExistence type="predicted"/>
<name>A0ABQ6G4H6_9CHLR</name>
<dbReference type="RefSeq" id="WP_338257151.1">
    <property type="nucleotide sequence ID" value="NZ_BSRI01000002.1"/>
</dbReference>
<organism evidence="2 3">
    <name type="scientific">Dictyobacter halimunensis</name>
    <dbReference type="NCBI Taxonomy" id="3026934"/>
    <lineage>
        <taxon>Bacteria</taxon>
        <taxon>Bacillati</taxon>
        <taxon>Chloroflexota</taxon>
        <taxon>Ktedonobacteria</taxon>
        <taxon>Ktedonobacterales</taxon>
        <taxon>Dictyobacteraceae</taxon>
        <taxon>Dictyobacter</taxon>
    </lineage>
</organism>
<evidence type="ECO:0000313" key="3">
    <source>
        <dbReference type="Proteomes" id="UP001344906"/>
    </source>
</evidence>
<reference evidence="2 3" key="1">
    <citation type="submission" date="2023-02" db="EMBL/GenBank/DDBJ databases">
        <title>Dictyobacter halimunensis sp. nov., a new member of the class Ktedonobacteria from forest soil in a geothermal area.</title>
        <authorList>
            <person name="Rachmania M.K."/>
            <person name="Ningsih F."/>
            <person name="Sakai Y."/>
            <person name="Yabe S."/>
            <person name="Yokota A."/>
            <person name="Sjamsuridzal W."/>
        </authorList>
    </citation>
    <scope>NUCLEOTIDE SEQUENCE [LARGE SCALE GENOMIC DNA]</scope>
    <source>
        <strain evidence="2 3">S3.2.2.5</strain>
    </source>
</reference>
<keyword evidence="1" id="KW-0732">Signal</keyword>
<sequence>MAYLSKVATSLLGACALLFMLSVPGFAATHTPTTMATYHTPKHASWKIKEGAFLCILTAANRIVLASYPQAQFYEAQGTPQNGRGIVAQDVNQWLFVFNNPATIPNSTIKLPFQDDHFGEIEYIQGPFVEDQVINLPLPTGLDEAITLLRQHYDTPFSTVTVRFPLAREKTEPYYIFGLPDVRLWVFVGIYSHNVTTAAMTA</sequence>
<evidence type="ECO:0000313" key="2">
    <source>
        <dbReference type="EMBL" id="GLV60159.1"/>
    </source>
</evidence>